<accession>A0A2A2DAF9</accession>
<protein>
    <submittedName>
        <fullName evidence="2">DUF4190 domain-containing protein</fullName>
    </submittedName>
</protein>
<dbReference type="Proteomes" id="UP000218944">
    <property type="component" value="Unassembled WGS sequence"/>
</dbReference>
<proteinExistence type="predicted"/>
<name>A0A2A2DAF9_9ACTN</name>
<reference evidence="2 3" key="1">
    <citation type="submission" date="2017-08" db="EMBL/GenBank/DDBJ databases">
        <title>Genome sequence of Streptomyces albireticuli NRRL B-1670.</title>
        <authorList>
            <person name="Graham D.E."/>
            <person name="Mahan K.M."/>
            <person name="Klingeman D.M."/>
            <person name="Hettich R.L."/>
            <person name="Parry R.J."/>
            <person name="Spain J.C."/>
        </authorList>
    </citation>
    <scope>NUCLEOTIDE SEQUENCE [LARGE SCALE GENOMIC DNA]</scope>
    <source>
        <strain evidence="2 3">NRRL B-1670</strain>
    </source>
</reference>
<dbReference type="EMBL" id="NSJV01000243">
    <property type="protein sequence ID" value="PAU48515.1"/>
    <property type="molecule type" value="Genomic_DNA"/>
</dbReference>
<gene>
    <name evidence="2" type="ORF">CK936_12970</name>
</gene>
<keyword evidence="1" id="KW-0812">Transmembrane</keyword>
<evidence type="ECO:0000313" key="3">
    <source>
        <dbReference type="Proteomes" id="UP000218944"/>
    </source>
</evidence>
<keyword evidence="3" id="KW-1185">Reference proteome</keyword>
<feature type="transmembrane region" description="Helical" evidence="1">
    <location>
        <begin position="47"/>
        <end position="71"/>
    </location>
</feature>
<evidence type="ECO:0000256" key="1">
    <source>
        <dbReference type="SAM" id="Phobius"/>
    </source>
</evidence>
<keyword evidence="1" id="KW-0472">Membrane</keyword>
<comment type="caution">
    <text evidence="2">The sequence shown here is derived from an EMBL/GenBank/DDBJ whole genome shotgun (WGS) entry which is preliminary data.</text>
</comment>
<dbReference type="AlphaFoldDB" id="A0A2A2DAF9"/>
<feature type="transmembrane region" description="Helical" evidence="1">
    <location>
        <begin position="6"/>
        <end position="35"/>
    </location>
</feature>
<organism evidence="2 3">
    <name type="scientific">Streptomyces albireticuli</name>
    <dbReference type="NCBI Taxonomy" id="1940"/>
    <lineage>
        <taxon>Bacteria</taxon>
        <taxon>Bacillati</taxon>
        <taxon>Actinomycetota</taxon>
        <taxon>Actinomycetes</taxon>
        <taxon>Kitasatosporales</taxon>
        <taxon>Streptomycetaceae</taxon>
        <taxon>Streptomyces</taxon>
    </lineage>
</organism>
<evidence type="ECO:0000313" key="2">
    <source>
        <dbReference type="EMBL" id="PAU48515.1"/>
    </source>
</evidence>
<sequence length="98" mass="10342">MAAMVLGITGLVTSVLFVGGPLGVLGLVLGLVALMRAGRTGAGRGQAVTAVVTSSLAIMVSVLAALFMVWFANKTQDCYRPDSFRQYKQCVHQQLREG</sequence>
<keyword evidence="1" id="KW-1133">Transmembrane helix</keyword>